<feature type="signal peptide" evidence="1">
    <location>
        <begin position="1"/>
        <end position="20"/>
    </location>
</feature>
<dbReference type="Proteomes" id="UP001251528">
    <property type="component" value="Unassembled WGS sequence"/>
</dbReference>
<comment type="caution">
    <text evidence="2">The sequence shown here is derived from an EMBL/GenBank/DDBJ whole genome shotgun (WGS) entry which is preliminary data.</text>
</comment>
<name>A0AAJ0CRC3_9HYPO</name>
<protein>
    <recommendedName>
        <fullName evidence="4">Protein CAP22</fullName>
    </recommendedName>
</protein>
<accession>A0AAJ0CRC3</accession>
<dbReference type="AlphaFoldDB" id="A0AAJ0CRC3"/>
<organism evidence="2 3">
    <name type="scientific">Conoideocrella luteorostrata</name>
    <dbReference type="NCBI Taxonomy" id="1105319"/>
    <lineage>
        <taxon>Eukaryota</taxon>
        <taxon>Fungi</taxon>
        <taxon>Dikarya</taxon>
        <taxon>Ascomycota</taxon>
        <taxon>Pezizomycotina</taxon>
        <taxon>Sordariomycetes</taxon>
        <taxon>Hypocreomycetidae</taxon>
        <taxon>Hypocreales</taxon>
        <taxon>Clavicipitaceae</taxon>
        <taxon>Conoideocrella</taxon>
    </lineage>
</organism>
<sequence length="230" mass="23931">MYSAKTLALALAPFLLAVNAKVDFDSGDAPNECKAICGPIGQLSKQCDVDLRSDIDRDENRLQSQCICTNKSFNVGSIAALCADCMHQSYNKGGKRDSNRADRDDLKDIDRMLATCGFSSTKYSPEATSQVQGLTVSASRPTDISQLTRTFESGVAQPTGTGTANTIVTRTDSTGGRTTITSAPATASGASQTGVATTTTRNAAALIGRDAAGNAMYIAGGLLVAGLMLE</sequence>
<evidence type="ECO:0000313" key="2">
    <source>
        <dbReference type="EMBL" id="KAK2597383.1"/>
    </source>
</evidence>
<reference evidence="2" key="1">
    <citation type="submission" date="2023-06" db="EMBL/GenBank/DDBJ databases">
        <title>Conoideocrella luteorostrata (Hypocreales: Clavicipitaceae), a potential biocontrol fungus for elongate hemlock scale in United States Christmas tree production areas.</title>
        <authorList>
            <person name="Barrett H."/>
            <person name="Lovett B."/>
            <person name="Macias A.M."/>
            <person name="Stajich J.E."/>
            <person name="Kasson M.T."/>
        </authorList>
    </citation>
    <scope>NUCLEOTIDE SEQUENCE</scope>
    <source>
        <strain evidence="2">ARSEF 14590</strain>
    </source>
</reference>
<evidence type="ECO:0008006" key="4">
    <source>
        <dbReference type="Google" id="ProtNLM"/>
    </source>
</evidence>
<gene>
    <name evidence="2" type="ORF">QQS21_006007</name>
</gene>
<evidence type="ECO:0000313" key="3">
    <source>
        <dbReference type="Proteomes" id="UP001251528"/>
    </source>
</evidence>
<proteinExistence type="predicted"/>
<dbReference type="EMBL" id="JASWJB010000106">
    <property type="protein sequence ID" value="KAK2597383.1"/>
    <property type="molecule type" value="Genomic_DNA"/>
</dbReference>
<evidence type="ECO:0000256" key="1">
    <source>
        <dbReference type="SAM" id="SignalP"/>
    </source>
</evidence>
<keyword evidence="1" id="KW-0732">Signal</keyword>
<feature type="chain" id="PRO_5042578242" description="Protein CAP22" evidence="1">
    <location>
        <begin position="21"/>
        <end position="230"/>
    </location>
</feature>
<keyword evidence="3" id="KW-1185">Reference proteome</keyword>